<sequence length="171" mass="18028">MPRQAVSDEHGSKATAFRLDMGHSAAVSADVFHLHADVLSTDVLPRGLRSGPAARLRRLRRVDAVEADGYLSSSGAANAKGIPVGDLYDAARERLPGLYRSVSSLGLCNGEGGDSDKEKRGQKSGLEESGFGESGHVRGRGANVSVGMDFFSLSLPIQCTGPITPLFFQVT</sequence>
<reference evidence="2" key="1">
    <citation type="submission" date="2022-08" db="EMBL/GenBank/DDBJ databases">
        <title>Genomic Encyclopedia of Type Strains, Phase V (KMG-V): Genome sequencing to study the core and pangenomes of soil and plant-associated prokaryotes.</title>
        <authorList>
            <person name="Whitman W."/>
        </authorList>
    </citation>
    <scope>NUCLEOTIDE SEQUENCE</scope>
    <source>
        <strain evidence="2">SP2016B</strain>
    </source>
</reference>
<evidence type="ECO:0000313" key="2">
    <source>
        <dbReference type="EMBL" id="MCS3866669.1"/>
    </source>
</evidence>
<dbReference type="Proteomes" id="UP001155034">
    <property type="component" value="Unassembled WGS sequence"/>
</dbReference>
<gene>
    <name evidence="2" type="ORF">GGP82_003249</name>
</gene>
<evidence type="ECO:0000313" key="3">
    <source>
        <dbReference type="Proteomes" id="UP001155034"/>
    </source>
</evidence>
<proteinExistence type="predicted"/>
<dbReference type="EMBL" id="JANTYZ010000017">
    <property type="protein sequence ID" value="MCS3866669.1"/>
    <property type="molecule type" value="Genomic_DNA"/>
</dbReference>
<dbReference type="AlphaFoldDB" id="A0A9X2U4E4"/>
<name>A0A9X2U4E4_9BACT</name>
<comment type="caution">
    <text evidence="2">The sequence shown here is derived from an EMBL/GenBank/DDBJ whole genome shotgun (WGS) entry which is preliminary data.</text>
</comment>
<accession>A0A9X2U4E4</accession>
<organism evidence="2 3">
    <name type="scientific">Salinibacter ruber</name>
    <dbReference type="NCBI Taxonomy" id="146919"/>
    <lineage>
        <taxon>Bacteria</taxon>
        <taxon>Pseudomonadati</taxon>
        <taxon>Rhodothermota</taxon>
        <taxon>Rhodothermia</taxon>
        <taxon>Rhodothermales</taxon>
        <taxon>Salinibacteraceae</taxon>
        <taxon>Salinibacter</taxon>
    </lineage>
</organism>
<evidence type="ECO:0000256" key="1">
    <source>
        <dbReference type="SAM" id="MobiDB-lite"/>
    </source>
</evidence>
<feature type="region of interest" description="Disordered" evidence="1">
    <location>
        <begin position="110"/>
        <end position="138"/>
    </location>
</feature>
<protein>
    <submittedName>
        <fullName evidence="2">Uncharacterized protein</fullName>
    </submittedName>
</protein>